<dbReference type="EMBL" id="JAUUUU010000005">
    <property type="protein sequence ID" value="MDP1521234.1"/>
    <property type="molecule type" value="Genomic_DNA"/>
</dbReference>
<organism evidence="1 2">
    <name type="scientific">Porticoccus litoralis</name>
    <dbReference type="NCBI Taxonomy" id="434086"/>
    <lineage>
        <taxon>Bacteria</taxon>
        <taxon>Pseudomonadati</taxon>
        <taxon>Pseudomonadota</taxon>
        <taxon>Gammaproteobacteria</taxon>
        <taxon>Cellvibrionales</taxon>
        <taxon>Porticoccaceae</taxon>
        <taxon>Porticoccus</taxon>
    </lineage>
</organism>
<accession>A0AAW8B4V1</accession>
<sequence length="268" mass="30204">MKVALPPDPAGQVTYQLPLDEERLPLNGLLGESIRMTFTGEIHCIHCGRRSNKSFNQGYCYPCFAKLAQCDSCIVSPEKCHYFEGTCREPEWADSHCMVDHIVYLANSSGVKVGITRESQLPTRWIDQGAVQALPIMRVKTRQQSGLVETAMKQYVADKTNWRTMLKGQIEAVELPVIRDELFDRCETTLSQLEEQFGIQSLQRLEQSSVVDIDYPVLNYPSKVASLNMDKNPVVEGTLQGIKGQYLILDSGVINIRKYTAYHVEVAI</sequence>
<evidence type="ECO:0000313" key="2">
    <source>
        <dbReference type="Proteomes" id="UP001178354"/>
    </source>
</evidence>
<dbReference type="Pfam" id="PF10977">
    <property type="entry name" value="DUF2797"/>
    <property type="match status" value="1"/>
</dbReference>
<comment type="caution">
    <text evidence="1">The sequence shown here is derived from an EMBL/GenBank/DDBJ whole genome shotgun (WGS) entry which is preliminary data.</text>
</comment>
<keyword evidence="2" id="KW-1185">Reference proteome</keyword>
<reference evidence="1" key="2">
    <citation type="submission" date="2023-08" db="EMBL/GenBank/DDBJ databases">
        <authorList>
            <person name="Luo J."/>
        </authorList>
    </citation>
    <scope>NUCLEOTIDE SEQUENCE</scope>
    <source>
        <strain evidence="1">DSM 25064</strain>
    </source>
</reference>
<gene>
    <name evidence="1" type="ORF">Q8A57_09660</name>
</gene>
<proteinExistence type="predicted"/>
<protein>
    <submittedName>
        <fullName evidence="1">DUF2797 domain-containing protein</fullName>
    </submittedName>
</protein>
<dbReference type="InterPro" id="IPR021246">
    <property type="entry name" value="DUF2797"/>
</dbReference>
<dbReference type="AlphaFoldDB" id="A0AAW8B4V1"/>
<name>A0AAW8B4V1_9GAMM</name>
<evidence type="ECO:0000313" key="1">
    <source>
        <dbReference type="EMBL" id="MDP1521234.1"/>
    </source>
</evidence>
<dbReference type="Proteomes" id="UP001178354">
    <property type="component" value="Unassembled WGS sequence"/>
</dbReference>
<reference evidence="1" key="1">
    <citation type="journal article" date="2010" name="Int. J. Syst. Evol. Microbiol.">
        <title>Porticoccus litoralis gen. nov., sp. nov., a gammaproteobacterium isolated from the Yellow Sea.</title>
        <authorList>
            <person name="Oh H.M."/>
            <person name="Kim H."/>
            <person name="Kim K.M."/>
            <person name="Min G.S."/>
            <person name="Cho J.C."/>
        </authorList>
    </citation>
    <scope>NUCLEOTIDE SEQUENCE</scope>
    <source>
        <strain evidence="1">DSM 25064</strain>
    </source>
</reference>